<feature type="compositionally biased region" description="Polar residues" evidence="1">
    <location>
        <begin position="414"/>
        <end position="427"/>
    </location>
</feature>
<dbReference type="PANTHER" id="PTHR21557:SF2">
    <property type="entry name" value="CORDON-BLEU PROTEIN-LIKE 1"/>
    <property type="match status" value="1"/>
</dbReference>
<feature type="compositionally biased region" description="Polar residues" evidence="1">
    <location>
        <begin position="273"/>
        <end position="291"/>
    </location>
</feature>
<dbReference type="InterPro" id="IPR029071">
    <property type="entry name" value="Ubiquitin-like_domsf"/>
</dbReference>
<evidence type="ECO:0008006" key="3">
    <source>
        <dbReference type="Google" id="ProtNLM"/>
    </source>
</evidence>
<feature type="region of interest" description="Disordered" evidence="1">
    <location>
        <begin position="354"/>
        <end position="435"/>
    </location>
</feature>
<organism evidence="2">
    <name type="scientific">Homalodisca liturata</name>
    <dbReference type="NCBI Taxonomy" id="320908"/>
    <lineage>
        <taxon>Eukaryota</taxon>
        <taxon>Metazoa</taxon>
        <taxon>Ecdysozoa</taxon>
        <taxon>Arthropoda</taxon>
        <taxon>Hexapoda</taxon>
        <taxon>Insecta</taxon>
        <taxon>Pterygota</taxon>
        <taxon>Neoptera</taxon>
        <taxon>Paraneoptera</taxon>
        <taxon>Hemiptera</taxon>
        <taxon>Auchenorrhyncha</taxon>
        <taxon>Membracoidea</taxon>
        <taxon>Cicadellidae</taxon>
        <taxon>Cicadellinae</taxon>
        <taxon>Proconiini</taxon>
        <taxon>Homalodisca</taxon>
    </lineage>
</organism>
<dbReference type="InterPro" id="IPR039895">
    <property type="entry name" value="COBL-like"/>
</dbReference>
<feature type="compositionally biased region" description="Low complexity" evidence="1">
    <location>
        <begin position="227"/>
        <end position="239"/>
    </location>
</feature>
<gene>
    <name evidence="2" type="ORF">g.51278</name>
</gene>
<dbReference type="Gene3D" id="3.10.20.90">
    <property type="entry name" value="Phosphatidylinositol 3-kinase Catalytic Subunit, Chain A, domain 1"/>
    <property type="match status" value="1"/>
</dbReference>
<accession>A0A1B6JW91</accession>
<dbReference type="GO" id="GO:0003785">
    <property type="term" value="F:actin monomer binding"/>
    <property type="evidence" value="ECO:0007669"/>
    <property type="project" value="InterPro"/>
</dbReference>
<sequence>MAPPIPVTEDTPPDMLAGSTDLSVVLPSGHSLKMSVERSTPMMDLLVQVTTANKMSPAGYIIQPLNEQGPLPYKPSTPIGALDAWTINVVPKQNVHCTSVKKPLKMLNQPFEQTFRLQVHLPRNQLYVARVSPRTRLADILLQVCSEKNLDPIKYSLRHPSNLDQVLALSCTLGDYKLQEVTLVCNRSHPVEVSSVDIMSLQRDTTNPAYRSTLCEGSVSSGSLEGRSLSPVPSDGSSASPPPLPPSRPVRKRRPAPKPPTLNKKVNDEKLQNGVQPSTVIYHSRNSSDSSGYHEASVLSESPQNNSVAESLSRQKMESVSEADPPTTLSQSMTDMTAIEPSLRQATSYNSITSLSSVPGRKKKPAAPPPPVSNSRSSSVVEDKQRTPSVSSTASSTTTLDGNEVKVAVKSATLPPSSRLNSVPTEYSSPPSPAPVATVDVEPLPPTTPQGRFALSACRLLRQTKRKVGRNLNRFGNSFRFIKPNEPPKLNKEEDDEPKNMKFKKLVRKNAIKRNTLETFKDYSGKANPKEVNCKSQSCAFNQKQCNNNASQIKSSFNERNITKNNNNTEKENNHKFLNIKRSSKNTDQHVYSEQSNMSLNEDENEIDRSSNPVKFNDFFRCVEIENMNRSIVKSTSFSDKSNANPYVSLPLKSHSFRMISGDS</sequence>
<dbReference type="AlphaFoldDB" id="A0A1B6JW91"/>
<dbReference type="EMBL" id="GECU01004274">
    <property type="protein sequence ID" value="JAT03433.1"/>
    <property type="molecule type" value="Transcribed_RNA"/>
</dbReference>
<reference evidence="2" key="1">
    <citation type="submission" date="2015-11" db="EMBL/GenBank/DDBJ databases">
        <title>De novo transcriptome assembly of four potential Pierce s Disease insect vectors from Arizona vineyards.</title>
        <authorList>
            <person name="Tassone E.E."/>
        </authorList>
    </citation>
    <scope>NUCLEOTIDE SEQUENCE</scope>
</reference>
<dbReference type="SUPFAM" id="SSF54236">
    <property type="entry name" value="Ubiquitin-like"/>
    <property type="match status" value="1"/>
</dbReference>
<name>A0A1B6JW91_9HEMI</name>
<dbReference type="PANTHER" id="PTHR21557">
    <property type="entry name" value="CORDON-BLEU"/>
    <property type="match status" value="1"/>
</dbReference>
<proteinExistence type="predicted"/>
<feature type="compositionally biased region" description="Polar residues" evidence="1">
    <location>
        <begin position="299"/>
        <end position="312"/>
    </location>
</feature>
<feature type="non-terminal residue" evidence="2">
    <location>
        <position position="664"/>
    </location>
</feature>
<protein>
    <recommendedName>
        <fullName evidence="3">RBD domain-containing protein</fullName>
    </recommendedName>
</protein>
<feature type="region of interest" description="Disordered" evidence="1">
    <location>
        <begin position="212"/>
        <end position="331"/>
    </location>
</feature>
<evidence type="ECO:0000256" key="1">
    <source>
        <dbReference type="SAM" id="MobiDB-lite"/>
    </source>
</evidence>
<feature type="compositionally biased region" description="Low complexity" evidence="1">
    <location>
        <begin position="387"/>
        <end position="399"/>
    </location>
</feature>
<evidence type="ECO:0000313" key="2">
    <source>
        <dbReference type="EMBL" id="JAT03433.1"/>
    </source>
</evidence>